<keyword evidence="2" id="KW-1185">Reference proteome</keyword>
<comment type="caution">
    <text evidence="1">The sequence shown here is derived from an EMBL/GenBank/DDBJ whole genome shotgun (WGS) entry which is preliminary data.</text>
</comment>
<name>A0ABD0LYE2_9CAEN</name>
<protein>
    <submittedName>
        <fullName evidence="1">Uncharacterized protein</fullName>
    </submittedName>
</protein>
<gene>
    <name evidence="1" type="ORF">BaRGS_00004323</name>
</gene>
<dbReference type="Proteomes" id="UP001519460">
    <property type="component" value="Unassembled WGS sequence"/>
</dbReference>
<sequence length="89" mass="10217">MHRNSMLGYGNVTNKRRVAYDCLTLHSRETSRRDTKSVRGNPRHVIVKLEHASWANADAKFLHRVLRSGLFYCRQAVSENDETTTELSG</sequence>
<dbReference type="EMBL" id="JACVVK020000015">
    <property type="protein sequence ID" value="KAK7504457.1"/>
    <property type="molecule type" value="Genomic_DNA"/>
</dbReference>
<proteinExistence type="predicted"/>
<organism evidence="1 2">
    <name type="scientific">Batillaria attramentaria</name>
    <dbReference type="NCBI Taxonomy" id="370345"/>
    <lineage>
        <taxon>Eukaryota</taxon>
        <taxon>Metazoa</taxon>
        <taxon>Spiralia</taxon>
        <taxon>Lophotrochozoa</taxon>
        <taxon>Mollusca</taxon>
        <taxon>Gastropoda</taxon>
        <taxon>Caenogastropoda</taxon>
        <taxon>Sorbeoconcha</taxon>
        <taxon>Cerithioidea</taxon>
        <taxon>Batillariidae</taxon>
        <taxon>Batillaria</taxon>
    </lineage>
</organism>
<evidence type="ECO:0000313" key="1">
    <source>
        <dbReference type="EMBL" id="KAK7504457.1"/>
    </source>
</evidence>
<dbReference type="AlphaFoldDB" id="A0ABD0LYE2"/>
<evidence type="ECO:0000313" key="2">
    <source>
        <dbReference type="Proteomes" id="UP001519460"/>
    </source>
</evidence>
<reference evidence="1 2" key="1">
    <citation type="journal article" date="2023" name="Sci. Data">
        <title>Genome assembly of the Korean intertidal mud-creeper Batillaria attramentaria.</title>
        <authorList>
            <person name="Patra A.K."/>
            <person name="Ho P.T."/>
            <person name="Jun S."/>
            <person name="Lee S.J."/>
            <person name="Kim Y."/>
            <person name="Won Y.J."/>
        </authorList>
    </citation>
    <scope>NUCLEOTIDE SEQUENCE [LARGE SCALE GENOMIC DNA]</scope>
    <source>
        <strain evidence="1">Wonlab-2016</strain>
    </source>
</reference>
<accession>A0ABD0LYE2</accession>